<dbReference type="Pfam" id="PF02771">
    <property type="entry name" value="Acyl-CoA_dh_N"/>
    <property type="match status" value="1"/>
</dbReference>
<protein>
    <recommendedName>
        <fullName evidence="10">Dibenzothiophene monooxygenase</fullName>
        <ecNumber evidence="9">1.14.14.21</ecNumber>
    </recommendedName>
</protein>
<dbReference type="FunFam" id="2.40.110.10:FF:000020">
    <property type="entry name" value="Putative acyl-CoA dehydrogenase YdbM"/>
    <property type="match status" value="1"/>
</dbReference>
<dbReference type="InterPro" id="IPR046373">
    <property type="entry name" value="Acyl-CoA_Oxase/DH_mid-dom_sf"/>
</dbReference>
<keyword evidence="5" id="KW-0560">Oxidoreductase</keyword>
<evidence type="ECO:0000313" key="18">
    <source>
        <dbReference type="Proteomes" id="UP000032452"/>
    </source>
</evidence>
<dbReference type="InterPro" id="IPR037069">
    <property type="entry name" value="AcylCoA_DH/ox_N_sf"/>
</dbReference>
<evidence type="ECO:0000256" key="2">
    <source>
        <dbReference type="ARBA" id="ARBA00022630"/>
    </source>
</evidence>
<dbReference type="GO" id="GO:0005737">
    <property type="term" value="C:cytoplasm"/>
    <property type="evidence" value="ECO:0007669"/>
    <property type="project" value="UniProtKB-SubCell"/>
</dbReference>
<dbReference type="InterPro" id="IPR006091">
    <property type="entry name" value="Acyl-CoA_Oxase/DH_mid-dom"/>
</dbReference>
<keyword evidence="2" id="KW-0285">Flavoprotein</keyword>
<comment type="pathway">
    <text evidence="7">Sulfur metabolism; dibenzothiophene degradation.</text>
</comment>
<evidence type="ECO:0000256" key="4">
    <source>
        <dbReference type="ARBA" id="ARBA00022741"/>
    </source>
</evidence>
<evidence type="ECO:0000256" key="5">
    <source>
        <dbReference type="ARBA" id="ARBA00023002"/>
    </source>
</evidence>
<feature type="domain" description="Acyl-CoA dehydrogenase/oxidase N-terminal" evidence="15">
    <location>
        <begin position="18"/>
        <end position="113"/>
    </location>
</feature>
<evidence type="ECO:0000313" key="17">
    <source>
        <dbReference type="EMBL" id="KJH70173.1"/>
    </source>
</evidence>
<evidence type="ECO:0000256" key="11">
    <source>
        <dbReference type="ARBA" id="ARBA00047859"/>
    </source>
</evidence>
<dbReference type="OrthoDB" id="571684at2"/>
<dbReference type="SUPFAM" id="SSF56645">
    <property type="entry name" value="Acyl-CoA dehydrogenase NM domain-like"/>
    <property type="match status" value="1"/>
</dbReference>
<evidence type="ECO:0000256" key="7">
    <source>
        <dbReference type="ARBA" id="ARBA00034307"/>
    </source>
</evidence>
<dbReference type="Gene3D" id="2.40.110.10">
    <property type="entry name" value="Butyryl-CoA Dehydrogenase, subunit A, domain 2"/>
    <property type="match status" value="1"/>
</dbReference>
<keyword evidence="18" id="KW-1185">Reference proteome</keyword>
<dbReference type="GO" id="GO:0006552">
    <property type="term" value="P:L-leucine catabolic process"/>
    <property type="evidence" value="ECO:0007669"/>
    <property type="project" value="TreeGrafter"/>
</dbReference>
<dbReference type="EC" id="1.14.14.21" evidence="9"/>
<evidence type="ECO:0000256" key="10">
    <source>
        <dbReference type="ARBA" id="ARBA00034345"/>
    </source>
</evidence>
<dbReference type="InterPro" id="IPR013786">
    <property type="entry name" value="AcylCoA_DH/ox_N"/>
</dbReference>
<dbReference type="STRING" id="1618023.UH38_19440"/>
<dbReference type="GO" id="GO:0004497">
    <property type="term" value="F:monooxygenase activity"/>
    <property type="evidence" value="ECO:0007669"/>
    <property type="project" value="UniProtKB-KW"/>
</dbReference>
<evidence type="ECO:0000256" key="6">
    <source>
        <dbReference type="ARBA" id="ARBA00023033"/>
    </source>
</evidence>
<dbReference type="InterPro" id="IPR009100">
    <property type="entry name" value="AcylCoA_DH/oxidase_NM_dom_sf"/>
</dbReference>
<dbReference type="Gene3D" id="1.10.540.10">
    <property type="entry name" value="Acyl-CoA dehydrogenase/oxidase, N-terminal domain"/>
    <property type="match status" value="1"/>
</dbReference>
<dbReference type="PANTHER" id="PTHR43884">
    <property type="entry name" value="ACYL-COA DEHYDROGENASE"/>
    <property type="match status" value="1"/>
</dbReference>
<keyword evidence="6 17" id="KW-0503">Monooxygenase</keyword>
<gene>
    <name evidence="17" type="ORF">UH38_19440</name>
</gene>
<comment type="similarity">
    <text evidence="8">Belongs to the DszC flavin monooxygenase family.</text>
</comment>
<comment type="subcellular location">
    <subcellularLocation>
        <location evidence="1">Cytoplasm</location>
    </subcellularLocation>
</comment>
<proteinExistence type="inferred from homology"/>
<dbReference type="Proteomes" id="UP000032452">
    <property type="component" value="Unassembled WGS sequence"/>
</dbReference>
<evidence type="ECO:0000256" key="1">
    <source>
        <dbReference type="ARBA" id="ARBA00004496"/>
    </source>
</evidence>
<dbReference type="GO" id="GO:0050660">
    <property type="term" value="F:flavin adenine dinucleotide binding"/>
    <property type="evidence" value="ECO:0007669"/>
    <property type="project" value="InterPro"/>
</dbReference>
<accession>A0A0D8ZMZ6</accession>
<dbReference type="GO" id="GO:0008470">
    <property type="term" value="F:3-methylbutanoyl-CoA dehydrogenase activity"/>
    <property type="evidence" value="ECO:0007669"/>
    <property type="project" value="TreeGrafter"/>
</dbReference>
<dbReference type="EMBL" id="JYON01000026">
    <property type="protein sequence ID" value="KJH70173.1"/>
    <property type="molecule type" value="Genomic_DNA"/>
</dbReference>
<evidence type="ECO:0000256" key="9">
    <source>
        <dbReference type="ARBA" id="ARBA00034328"/>
    </source>
</evidence>
<evidence type="ECO:0000256" key="12">
    <source>
        <dbReference type="ARBA" id="ARBA00048445"/>
    </source>
</evidence>
<evidence type="ECO:0000259" key="15">
    <source>
        <dbReference type="Pfam" id="PF02771"/>
    </source>
</evidence>
<comment type="catalytic activity">
    <reaction evidence="13">
        <text>dibenzothiophene + 2 FMNH2 + 2 O2 = dibenzothiophene 5,5-dioxide + 2 FMN + 2 H2O + 2 H(+)</text>
        <dbReference type="Rhea" id="RHEA:49072"/>
        <dbReference type="ChEBI" id="CHEBI:15377"/>
        <dbReference type="ChEBI" id="CHEBI:15378"/>
        <dbReference type="ChEBI" id="CHEBI:15379"/>
        <dbReference type="ChEBI" id="CHEBI:23681"/>
        <dbReference type="ChEBI" id="CHEBI:57618"/>
        <dbReference type="ChEBI" id="CHEBI:58210"/>
        <dbReference type="ChEBI" id="CHEBI:90356"/>
        <dbReference type="EC" id="1.14.14.21"/>
    </reaction>
</comment>
<organism evidence="17 18">
    <name type="scientific">Aliterella atlantica CENA595</name>
    <dbReference type="NCBI Taxonomy" id="1618023"/>
    <lineage>
        <taxon>Bacteria</taxon>
        <taxon>Bacillati</taxon>
        <taxon>Cyanobacteriota</taxon>
        <taxon>Cyanophyceae</taxon>
        <taxon>Chroococcidiopsidales</taxon>
        <taxon>Aliterellaceae</taxon>
        <taxon>Aliterella</taxon>
    </lineage>
</organism>
<dbReference type="RefSeq" id="WP_045056354.1">
    <property type="nucleotide sequence ID" value="NZ_CAWMDP010000019.1"/>
</dbReference>
<dbReference type="PANTHER" id="PTHR43884:SF12">
    <property type="entry name" value="ISOVALERYL-COA DEHYDROGENASE, MITOCHONDRIAL-RELATED"/>
    <property type="match status" value="1"/>
</dbReference>
<dbReference type="SUPFAM" id="SSF47203">
    <property type="entry name" value="Acyl-CoA dehydrogenase C-terminal domain-like"/>
    <property type="match status" value="1"/>
</dbReference>
<dbReference type="AlphaFoldDB" id="A0A0D8ZMZ6"/>
<dbReference type="PATRIC" id="fig|1618023.3.peg.1897"/>
<evidence type="ECO:0000259" key="16">
    <source>
        <dbReference type="Pfam" id="PF08028"/>
    </source>
</evidence>
<dbReference type="Pfam" id="PF02770">
    <property type="entry name" value="Acyl-CoA_dh_M"/>
    <property type="match status" value="1"/>
</dbReference>
<name>A0A0D8ZMZ6_9CYAN</name>
<evidence type="ECO:0000256" key="13">
    <source>
        <dbReference type="ARBA" id="ARBA00049456"/>
    </source>
</evidence>
<evidence type="ECO:0000256" key="8">
    <source>
        <dbReference type="ARBA" id="ARBA00034317"/>
    </source>
</evidence>
<dbReference type="PIRSF" id="PIRSF016578">
    <property type="entry name" value="HsaA"/>
    <property type="match status" value="1"/>
</dbReference>
<evidence type="ECO:0000256" key="3">
    <source>
        <dbReference type="ARBA" id="ARBA00022643"/>
    </source>
</evidence>
<feature type="domain" description="Acyl-CoA dehydrogenase C-terminal" evidence="16">
    <location>
        <begin position="235"/>
        <end position="369"/>
    </location>
</feature>
<evidence type="ECO:0000259" key="14">
    <source>
        <dbReference type="Pfam" id="PF02770"/>
    </source>
</evidence>
<dbReference type="InterPro" id="IPR036250">
    <property type="entry name" value="AcylCo_DH-like_C"/>
</dbReference>
<comment type="catalytic activity">
    <reaction evidence="11">
        <text>dibenzothiophene + FMNH2 + O2 = dibenzothiophene 5-oxide + FMN + H2O + H(+)</text>
        <dbReference type="Rhea" id="RHEA:49076"/>
        <dbReference type="ChEBI" id="CHEBI:15377"/>
        <dbReference type="ChEBI" id="CHEBI:15378"/>
        <dbReference type="ChEBI" id="CHEBI:15379"/>
        <dbReference type="ChEBI" id="CHEBI:23681"/>
        <dbReference type="ChEBI" id="CHEBI:23683"/>
        <dbReference type="ChEBI" id="CHEBI:57618"/>
        <dbReference type="ChEBI" id="CHEBI:58210"/>
    </reaction>
</comment>
<keyword evidence="4" id="KW-0547">Nucleotide-binding</keyword>
<comment type="catalytic activity">
    <reaction evidence="12">
        <text>dibenzothiophene 5-oxide + FMNH2 + O2 = dibenzothiophene 5,5-dioxide + FMN + H2O + H(+)</text>
        <dbReference type="Rhea" id="RHEA:49080"/>
        <dbReference type="ChEBI" id="CHEBI:15377"/>
        <dbReference type="ChEBI" id="CHEBI:15378"/>
        <dbReference type="ChEBI" id="CHEBI:15379"/>
        <dbReference type="ChEBI" id="CHEBI:23683"/>
        <dbReference type="ChEBI" id="CHEBI:57618"/>
        <dbReference type="ChEBI" id="CHEBI:58210"/>
        <dbReference type="ChEBI" id="CHEBI:90356"/>
    </reaction>
</comment>
<keyword evidence="3" id="KW-0288">FMN</keyword>
<sequence>MQLLESKTSLDYIALASALAEEFATTAVERDAQGGTPKQERDRLRHTGLLKLIIPKEYGGIGENWITTFKISRELAKVDSSIAHVFSYHHLGVVIPHIFGSIAQKERYYRETVQNNWFWCNALNPLDRRTTLTLDGNNFRLNGVKSFCSGSKDSDILPITATNVETNELIVIAIPTPRQGIQIQDDWDNMGQRQTDSGSIVFDNVAVYADEILRERDRPSTPFNTIRACLTQLNLANIYLGIAQGALAAAKQYTRTNTKPWLTSGVESATVDPYILQHYGNMWVDLQAATCLTDVAGELLQAAWEQEWALSEEQRGECAIAIATAKVAATKVGLEITNRIFEVMGARATTGKYGFDRYWRNLRTFTLHDPIDYKVQDIGNWVLNEQLPKPNFYS</sequence>
<comment type="caution">
    <text evidence="17">The sequence shown here is derived from an EMBL/GenBank/DDBJ whole genome shotgun (WGS) entry which is preliminary data.</text>
</comment>
<reference evidence="17 18" key="1">
    <citation type="submission" date="2015-02" db="EMBL/GenBank/DDBJ databases">
        <title>Draft genome of a novel marine cyanobacterium (Chroococcales) isolated from South Atlantic Ocean.</title>
        <authorList>
            <person name="Rigonato J."/>
            <person name="Alvarenga D.O."/>
            <person name="Branco L.H."/>
            <person name="Varani A.M."/>
            <person name="Brandini F.P."/>
            <person name="Fiore M.F."/>
        </authorList>
    </citation>
    <scope>NUCLEOTIDE SEQUENCE [LARGE SCALE GENOMIC DNA]</scope>
    <source>
        <strain evidence="17 18">CENA595</strain>
    </source>
</reference>
<dbReference type="Gene3D" id="1.20.140.10">
    <property type="entry name" value="Butyryl-CoA Dehydrogenase, subunit A, domain 3"/>
    <property type="match status" value="1"/>
</dbReference>
<dbReference type="InterPro" id="IPR013107">
    <property type="entry name" value="Acyl-CoA_DH_C"/>
</dbReference>
<dbReference type="Pfam" id="PF08028">
    <property type="entry name" value="Acyl-CoA_dh_2"/>
    <property type="match status" value="1"/>
</dbReference>
<feature type="domain" description="Acyl-CoA oxidase/dehydrogenase middle" evidence="14">
    <location>
        <begin position="130"/>
        <end position="205"/>
    </location>
</feature>